<evidence type="ECO:0000313" key="12">
    <source>
        <dbReference type="EMBL" id="QSZ68393.1"/>
    </source>
</evidence>
<keyword evidence="13" id="KW-1185">Reference proteome</keyword>
<reference evidence="12" key="2">
    <citation type="submission" date="2019-02" db="EMBL/GenBank/DDBJ databases">
        <authorList>
            <person name="Chen S.-C."/>
            <person name="Chien H.-H."/>
            <person name="Lai M.-C."/>
        </authorList>
    </citation>
    <scope>NUCLEOTIDE SEQUENCE</scope>
    <source>
        <strain evidence="12">N2F9704</strain>
    </source>
</reference>
<evidence type="ECO:0000256" key="9">
    <source>
        <dbReference type="ARBA" id="ARBA00047176"/>
    </source>
</evidence>
<dbReference type="InterPro" id="IPR007506">
    <property type="entry name" value="PMDh-L-like_dom"/>
</dbReference>
<evidence type="ECO:0000256" key="2">
    <source>
        <dbReference type="ARBA" id="ARBA00023004"/>
    </source>
</evidence>
<dbReference type="GO" id="GO:0016829">
    <property type="term" value="F:lyase activity"/>
    <property type="evidence" value="ECO:0007669"/>
    <property type="project" value="UniProtKB-KW"/>
</dbReference>
<dbReference type="Proteomes" id="UP001042704">
    <property type="component" value="Chromosome"/>
</dbReference>
<evidence type="ECO:0000256" key="1">
    <source>
        <dbReference type="ARBA" id="ARBA00005092"/>
    </source>
</evidence>
<evidence type="ECO:0000256" key="5">
    <source>
        <dbReference type="ARBA" id="ARBA00045120"/>
    </source>
</evidence>
<keyword evidence="3" id="KW-0414">Isoprene biosynthesis</keyword>
<evidence type="ECO:0000259" key="11">
    <source>
        <dbReference type="Pfam" id="PF04412"/>
    </source>
</evidence>
<evidence type="ECO:0000313" key="13">
    <source>
        <dbReference type="Proteomes" id="UP001042704"/>
    </source>
</evidence>
<reference evidence="12" key="1">
    <citation type="journal article" date="2001" name="Int. J. Syst. Evol. Microbiol.">
        <title>Methanofollis aquaemaris sp. nov., a methanogen isolated from an aquaculture fish pond.</title>
        <authorList>
            <person name="Lai M.C."/>
            <person name="Chen S.C."/>
        </authorList>
    </citation>
    <scope>NUCLEOTIDE SEQUENCE</scope>
    <source>
        <strain evidence="12">N2F9704</strain>
    </source>
</reference>
<dbReference type="GeneID" id="76424047"/>
<comment type="function">
    <text evidence="6">Component of a hydro-lyase that catalyzes the dehydration of mevalonate 5-phosphate (MVA5P) to form trans-anhydromevalonate 5-phosphate (tAHMP). Involved in the archaeal mevalonate (MVA) pathway, which provides fundamental precursors for isoprenoid biosynthesis, such as isopentenyl diphosphate (IPP) and dimethylallyl diphosphate (DMAPP).</text>
</comment>
<dbReference type="AlphaFoldDB" id="A0A8A3S941"/>
<dbReference type="CDD" id="cd01355">
    <property type="entry name" value="AcnX"/>
    <property type="match status" value="1"/>
</dbReference>
<dbReference type="GO" id="GO:0008299">
    <property type="term" value="P:isoprenoid biosynthetic process"/>
    <property type="evidence" value="ECO:0007669"/>
    <property type="project" value="UniProtKB-KW"/>
</dbReference>
<keyword evidence="2" id="KW-0408">Iron</keyword>
<proteinExistence type="inferred from homology"/>
<evidence type="ECO:0000256" key="7">
    <source>
        <dbReference type="ARBA" id="ARBA00046333"/>
    </source>
</evidence>
<evidence type="ECO:0000256" key="10">
    <source>
        <dbReference type="ARBA" id="ARBA00047196"/>
    </source>
</evidence>
<dbReference type="RefSeq" id="WP_265582622.1">
    <property type="nucleotide sequence ID" value="NZ_CP036172.1"/>
</dbReference>
<dbReference type="EC" id="4.2.1.182" evidence="9"/>
<protein>
    <recommendedName>
        <fullName evidence="10">Phosphomevalonate dehydratase large subunit</fullName>
        <ecNumber evidence="9">4.2.1.182</ecNumber>
    </recommendedName>
</protein>
<organism evidence="12 13">
    <name type="scientific">Methanofollis aquaemaris</name>
    <dbReference type="NCBI Taxonomy" id="126734"/>
    <lineage>
        <taxon>Archaea</taxon>
        <taxon>Methanobacteriati</taxon>
        <taxon>Methanobacteriota</taxon>
        <taxon>Stenosarchaea group</taxon>
        <taxon>Methanomicrobia</taxon>
        <taxon>Methanomicrobiales</taxon>
        <taxon>Methanomicrobiaceae</taxon>
        <taxon>Methanofollis</taxon>
    </lineage>
</organism>
<accession>A0A8A3S941</accession>
<keyword evidence="4" id="KW-0456">Lyase</keyword>
<evidence type="ECO:0000256" key="4">
    <source>
        <dbReference type="ARBA" id="ARBA00023239"/>
    </source>
</evidence>
<evidence type="ECO:0000256" key="3">
    <source>
        <dbReference type="ARBA" id="ARBA00023229"/>
    </source>
</evidence>
<comment type="similarity">
    <text evidence="7">Belongs to the AcnX type II large subunit family.</text>
</comment>
<dbReference type="EMBL" id="CP036172">
    <property type="protein sequence ID" value="QSZ68393.1"/>
    <property type="molecule type" value="Genomic_DNA"/>
</dbReference>
<comment type="catalytic activity">
    <reaction evidence="5">
        <text>(R)-5-phosphomevalonate = (2E)-3-methyl-5-phosphooxypent-2-enoate + H2O</text>
        <dbReference type="Rhea" id="RHEA:78975"/>
        <dbReference type="ChEBI" id="CHEBI:15377"/>
        <dbReference type="ChEBI" id="CHEBI:58146"/>
        <dbReference type="ChEBI" id="CHEBI:229665"/>
        <dbReference type="EC" id="4.2.1.182"/>
    </reaction>
    <physiologicalReaction direction="left-to-right" evidence="5">
        <dbReference type="Rhea" id="RHEA:78976"/>
    </physiologicalReaction>
</comment>
<dbReference type="KEGG" id="maqe:RJ40_06745"/>
<dbReference type="Pfam" id="PF04412">
    <property type="entry name" value="AcnX"/>
    <property type="match status" value="1"/>
</dbReference>
<feature type="domain" description="Phosphomevalonate dehydratase large subunit-like" evidence="11">
    <location>
        <begin position="1"/>
        <end position="382"/>
    </location>
</feature>
<dbReference type="PANTHER" id="PTHR36577">
    <property type="entry name" value="DUF521 DOMAIN PROTEIN (AFU_ORTHOLOGUE AFUA_6G00490)"/>
    <property type="match status" value="1"/>
</dbReference>
<comment type="subunit">
    <text evidence="8">Heterodimer composed of a large subunit (PMDh-L) and a small subunit (PMDh-S).</text>
</comment>
<evidence type="ECO:0000256" key="8">
    <source>
        <dbReference type="ARBA" id="ARBA00046520"/>
    </source>
</evidence>
<name>A0A8A3S941_9EURY</name>
<sequence length="387" mass="41817">MQLEPEDEQILNGEYGETRQKMMELLVGLGKVFGADELIPITSAQVSGASYKTIGKWGLEWLRKMDAKVVVPTVLNPIGMDRLRWKEMEIPEDFAAKQKEVVEAYEHLGIELECTCTPYYLSITQFGEHLAWAESSAVCYANSVIGARTNREGGPAALAAGIIGKTPFYGLHIFKNRQPDVGVVIDDPSDLKDAADFGALGYVAGKSIGNRIPFFTGIRPNRDQLKAMGAAMAASGAVALFHVDTITPETRFPAFKKDVPDTIEVSMAEVREVFSAMDVDAVAVGCPHLSPEELETLSSMLIGKTVTKPFFVFAARGVIADHPQAVSAIERSGAKVYADTCVVVSPALDRYDRIMVNSGKALAYVPTMCGAVARIGTLEECVTVATS</sequence>
<comment type="pathway">
    <text evidence="1">Isoprenoid biosynthesis; isopentenyl diphosphate biosynthesis via mevalonate pathway.</text>
</comment>
<dbReference type="PANTHER" id="PTHR36577:SF3">
    <property type="entry name" value="DUF521 DOMAIN PROTEIN (AFU_ORTHOLOGUE AFUA_6G00490)"/>
    <property type="match status" value="1"/>
</dbReference>
<evidence type="ECO:0000256" key="6">
    <source>
        <dbReference type="ARBA" id="ARBA00045299"/>
    </source>
</evidence>
<gene>
    <name evidence="12" type="ORF">RJ40_06745</name>
</gene>